<dbReference type="GO" id="GO:0005697">
    <property type="term" value="C:telomerase holoenzyme complex"/>
    <property type="evidence" value="ECO:0007669"/>
    <property type="project" value="InterPro"/>
</dbReference>
<feature type="region of interest" description="Disordered" evidence="6">
    <location>
        <begin position="294"/>
        <end position="315"/>
    </location>
</feature>
<dbReference type="HOGENOM" id="CLU_536555_0_0_1"/>
<evidence type="ECO:0000313" key="9">
    <source>
        <dbReference type="JaponicusDB" id="SJAG_01378"/>
    </source>
</evidence>
<reference evidence="8 10" key="1">
    <citation type="journal article" date="2011" name="Science">
        <title>Comparative functional genomics of the fission yeasts.</title>
        <authorList>
            <person name="Rhind N."/>
            <person name="Chen Z."/>
            <person name="Yassour M."/>
            <person name="Thompson D.A."/>
            <person name="Haas B.J."/>
            <person name="Habib N."/>
            <person name="Wapinski I."/>
            <person name="Roy S."/>
            <person name="Lin M.F."/>
            <person name="Heiman D.I."/>
            <person name="Young S.K."/>
            <person name="Furuya K."/>
            <person name="Guo Y."/>
            <person name="Pidoux A."/>
            <person name="Chen H.M."/>
            <person name="Robbertse B."/>
            <person name="Goldberg J.M."/>
            <person name="Aoki K."/>
            <person name="Bayne E.H."/>
            <person name="Berlin A.M."/>
            <person name="Desjardins C.A."/>
            <person name="Dobbs E."/>
            <person name="Dukaj L."/>
            <person name="Fan L."/>
            <person name="FitzGerald M.G."/>
            <person name="French C."/>
            <person name="Gujja S."/>
            <person name="Hansen K."/>
            <person name="Keifenheim D."/>
            <person name="Levin J.Z."/>
            <person name="Mosher R.A."/>
            <person name="Mueller C.A."/>
            <person name="Pfiffner J."/>
            <person name="Priest M."/>
            <person name="Russ C."/>
            <person name="Smialowska A."/>
            <person name="Swoboda P."/>
            <person name="Sykes S.M."/>
            <person name="Vaughn M."/>
            <person name="Vengrova S."/>
            <person name="Yoder R."/>
            <person name="Zeng Q."/>
            <person name="Allshire R."/>
            <person name="Baulcombe D."/>
            <person name="Birren B.W."/>
            <person name="Brown W."/>
            <person name="Ekwall K."/>
            <person name="Kellis M."/>
            <person name="Leatherwood J."/>
            <person name="Levin H."/>
            <person name="Margalit H."/>
            <person name="Martienssen R."/>
            <person name="Nieduszynski C.A."/>
            <person name="Spatafora J.W."/>
            <person name="Friedman N."/>
            <person name="Dalgaard J.Z."/>
            <person name="Baumann P."/>
            <person name="Niki H."/>
            <person name="Regev A."/>
            <person name="Nusbaum C."/>
        </authorList>
    </citation>
    <scope>NUCLEOTIDE SEQUENCE [LARGE SCALE GENOMIC DNA]</scope>
    <source>
        <strain evidence="10">yFS275 / FY16936</strain>
    </source>
</reference>
<keyword evidence="10" id="KW-1185">Reference proteome</keyword>
<dbReference type="GeneID" id="7048127"/>
<gene>
    <name evidence="9" type="primary">tpz1</name>
    <name evidence="8" type="ORF">SJAG_01378</name>
</gene>
<dbReference type="GO" id="GO:0007004">
    <property type="term" value="P:telomere maintenance via telomerase"/>
    <property type="evidence" value="ECO:0007669"/>
    <property type="project" value="InterPro"/>
</dbReference>
<feature type="domain" description="Shelterin complex subunit TPP1/Est3" evidence="7">
    <location>
        <begin position="13"/>
        <end position="127"/>
    </location>
</feature>
<dbReference type="GO" id="GO:0042162">
    <property type="term" value="F:telomeric DNA binding"/>
    <property type="evidence" value="ECO:0007669"/>
    <property type="project" value="InterPro"/>
</dbReference>
<evidence type="ECO:0000313" key="8">
    <source>
        <dbReference type="EMBL" id="EEB06335.1"/>
    </source>
</evidence>
<keyword evidence="3" id="KW-0158">Chromosome</keyword>
<dbReference type="OrthoDB" id="3538943at2759"/>
<dbReference type="STRING" id="402676.B6JXR7"/>
<evidence type="ECO:0000256" key="2">
    <source>
        <dbReference type="ARBA" id="ARBA00004574"/>
    </source>
</evidence>
<evidence type="ECO:0000259" key="7">
    <source>
        <dbReference type="Pfam" id="PF10341"/>
    </source>
</evidence>
<evidence type="ECO:0000256" key="3">
    <source>
        <dbReference type="ARBA" id="ARBA00022454"/>
    </source>
</evidence>
<dbReference type="InterPro" id="IPR019437">
    <property type="entry name" value="TPP1/Est3"/>
</dbReference>
<evidence type="ECO:0000256" key="5">
    <source>
        <dbReference type="ARBA" id="ARBA00023242"/>
    </source>
</evidence>
<feature type="compositionally biased region" description="Acidic residues" evidence="6">
    <location>
        <begin position="232"/>
        <end position="249"/>
    </location>
</feature>
<dbReference type="RefSeq" id="XP_002172628.1">
    <property type="nucleotide sequence ID" value="XM_002172592.2"/>
</dbReference>
<name>B6JXR7_SCHJY</name>
<organism evidence="8 10">
    <name type="scientific">Schizosaccharomyces japonicus (strain yFS275 / FY16936)</name>
    <name type="common">Fission yeast</name>
    <dbReference type="NCBI Taxonomy" id="402676"/>
    <lineage>
        <taxon>Eukaryota</taxon>
        <taxon>Fungi</taxon>
        <taxon>Dikarya</taxon>
        <taxon>Ascomycota</taxon>
        <taxon>Taphrinomycotina</taxon>
        <taxon>Schizosaccharomycetes</taxon>
        <taxon>Schizosaccharomycetales</taxon>
        <taxon>Schizosaccharomycetaceae</taxon>
        <taxon>Schizosaccharomyces</taxon>
    </lineage>
</organism>
<dbReference type="VEuPathDB" id="FungiDB:SJAG_01378"/>
<evidence type="ECO:0000256" key="4">
    <source>
        <dbReference type="ARBA" id="ARBA00022895"/>
    </source>
</evidence>
<dbReference type="JaponicusDB" id="SJAG_01378">
    <property type="gene designation" value="tpz1"/>
</dbReference>
<protein>
    <recommendedName>
        <fullName evidence="7">Shelterin complex subunit TPP1/Est3 domain-containing protein</fullName>
    </recommendedName>
</protein>
<evidence type="ECO:0000313" key="10">
    <source>
        <dbReference type="Proteomes" id="UP000001744"/>
    </source>
</evidence>
<dbReference type="GO" id="GO:0000781">
    <property type="term" value="C:chromosome, telomeric region"/>
    <property type="evidence" value="ECO:0007669"/>
    <property type="project" value="UniProtKB-SubCell"/>
</dbReference>
<dbReference type="EMBL" id="KE651168">
    <property type="protein sequence ID" value="EEB06335.1"/>
    <property type="molecule type" value="Genomic_DNA"/>
</dbReference>
<comment type="subcellular location">
    <subcellularLocation>
        <location evidence="2">Chromosome</location>
        <location evidence="2">Telomere</location>
    </subcellularLocation>
    <subcellularLocation>
        <location evidence="1">Nucleus</location>
    </subcellularLocation>
</comment>
<dbReference type="Proteomes" id="UP000001744">
    <property type="component" value="Unassembled WGS sequence"/>
</dbReference>
<feature type="region of interest" description="Disordered" evidence="6">
    <location>
        <begin position="232"/>
        <end position="251"/>
    </location>
</feature>
<keyword evidence="4" id="KW-0779">Telomere</keyword>
<accession>B6JXR7</accession>
<dbReference type="eggNOG" id="ENOG502SFYD">
    <property type="taxonomic scope" value="Eukaryota"/>
</dbReference>
<dbReference type="AlphaFoldDB" id="B6JXR7"/>
<proteinExistence type="predicted"/>
<dbReference type="Gene3D" id="2.40.50.960">
    <property type="match status" value="1"/>
</dbReference>
<sequence>MSGLLKPWLESQLFKKLNDANYIPLKCGQSLPLQIFKFLRFEMPIVALLSDTDYYIEAVFTEESIAAYRKNSEKRLTSLRGGIICLRRYFVYLSDVNQVISIRIVVNDFNYLGCEAGALYGDPKRIYASNKLCQLLQSPYLQALIAQAQPSVIVSNSSINSDLLLTQSSKKSSAEQSSNASLKISSSSLNSQPAFLWKTMTNLKLEDCLVPKEQQCLLRKKKSWYPSICDDLSSEETDSEPPAVEDEDVPVIKHEPDVSAADFSWSSSPDTPAKDQVKALRSVNADILNEALRKQPQSPVSYAGSHASESPTQFPATTFSQHVSNRLVPIAASTQLSAPQPVQSQSDLPPILPPSTIPVPFVPTCEQTIPDSIIKNPTHLQIAPPARTEAVSFHNESVISETPSKKHIMSAPTYVVPKAPSRSSSITFLRKALPSFDIDTQVQHALHEVYRDYCTGACNKKQLSSISNCKTLVKTKQQLMDICEGEFHDLHKNWLRIKKYRERMLAKV</sequence>
<dbReference type="Pfam" id="PF10341">
    <property type="entry name" value="TPP1"/>
    <property type="match status" value="1"/>
</dbReference>
<keyword evidence="5" id="KW-0539">Nucleus</keyword>
<evidence type="ECO:0000256" key="6">
    <source>
        <dbReference type="SAM" id="MobiDB-lite"/>
    </source>
</evidence>
<evidence type="ECO:0000256" key="1">
    <source>
        <dbReference type="ARBA" id="ARBA00004123"/>
    </source>
</evidence>